<dbReference type="InterPro" id="IPR010080">
    <property type="entry name" value="Thioester_reductase-like_dom"/>
</dbReference>
<dbReference type="Pfam" id="PF00501">
    <property type="entry name" value="AMP-binding"/>
    <property type="match status" value="1"/>
</dbReference>
<dbReference type="SMART" id="SM00823">
    <property type="entry name" value="PKS_PP"/>
    <property type="match status" value="1"/>
</dbReference>
<dbReference type="FunFam" id="3.40.50.980:FF:000001">
    <property type="entry name" value="Non-ribosomal peptide synthetase"/>
    <property type="match status" value="1"/>
</dbReference>
<dbReference type="InterPro" id="IPR036291">
    <property type="entry name" value="NAD(P)-bd_dom_sf"/>
</dbReference>
<dbReference type="PIRSF" id="PIRSF001617">
    <property type="entry name" value="Alpha-AR"/>
    <property type="match status" value="1"/>
</dbReference>
<feature type="region of interest" description="Disordered" evidence="5">
    <location>
        <begin position="757"/>
        <end position="779"/>
    </location>
</feature>
<evidence type="ECO:0000256" key="4">
    <source>
        <dbReference type="ARBA" id="ARBA00022598"/>
    </source>
</evidence>
<keyword evidence="8" id="KW-1185">Reference proteome</keyword>
<evidence type="ECO:0000313" key="8">
    <source>
        <dbReference type="Proteomes" id="UP000190162"/>
    </source>
</evidence>
<dbReference type="Pfam" id="PF00550">
    <property type="entry name" value="PP-binding"/>
    <property type="match status" value="1"/>
</dbReference>
<dbReference type="InterPro" id="IPR001242">
    <property type="entry name" value="Condensation_dom"/>
</dbReference>
<reference evidence="8" key="1">
    <citation type="submission" date="2017-02" db="EMBL/GenBank/DDBJ databases">
        <authorList>
            <person name="Varghese N."/>
            <person name="Submissions S."/>
        </authorList>
    </citation>
    <scope>NUCLEOTIDE SEQUENCE [LARGE SCALE GENOMIC DNA]</scope>
    <source>
        <strain evidence="8">DSM 22720</strain>
    </source>
</reference>
<evidence type="ECO:0000256" key="1">
    <source>
        <dbReference type="ARBA" id="ARBA00001957"/>
    </source>
</evidence>
<dbReference type="RefSeq" id="WP_078754008.1">
    <property type="nucleotide sequence ID" value="NZ_FUXU01000072.1"/>
</dbReference>
<dbReference type="NCBIfam" id="TIGR01746">
    <property type="entry name" value="Thioester-redct"/>
    <property type="match status" value="1"/>
</dbReference>
<evidence type="ECO:0000313" key="7">
    <source>
        <dbReference type="EMBL" id="SKA64283.1"/>
    </source>
</evidence>
<comment type="cofactor">
    <cofactor evidence="1">
        <name>pantetheine 4'-phosphate</name>
        <dbReference type="ChEBI" id="CHEBI:47942"/>
    </cofactor>
</comment>
<protein>
    <submittedName>
        <fullName evidence="7">Amino acid adenylation domain-containing protein/thioester reductase domain-containing protein</fullName>
    </submittedName>
</protein>
<dbReference type="Gene3D" id="1.10.1200.10">
    <property type="entry name" value="ACP-like"/>
    <property type="match status" value="1"/>
</dbReference>
<dbReference type="InterPro" id="IPR045851">
    <property type="entry name" value="AMP-bd_C_sf"/>
</dbReference>
<dbReference type="Gene3D" id="3.30.559.30">
    <property type="entry name" value="Nonribosomal peptide synthetase, condensation domain"/>
    <property type="match status" value="1"/>
</dbReference>
<dbReference type="InterPro" id="IPR023213">
    <property type="entry name" value="CAT-like_dom_sf"/>
</dbReference>
<sequence length="1253" mass="139835">MRLRRLMGVADQIVASRFSSIDLSNKADFHFNLSASLSEKLNTLAQKEGTTLYSVLLAGFYITLSRWTGQNDLLIGTPTDNRSHPDTQSLIGFVVNTVVMRGLINPAESISELVQRTHQSVAQAKAHQDMPFEQLLNVLDVERDNSRHPLFQVMFVLQNFAEKMDKLLPLDPVKGHGVPSPAKFDLSLFLSDCHGNIRGTLNYAVSLFEPCTISRIAEMFEQVLEAMVQCQAQAVKNIDVVTAEEKTRLLNLDCFTPTIPLDKTLHQSIEDQVKQTPDNIALVCGEESLTYAEMNDQANALASHIRKQYACHYEQEMPVETLIALYLDRSIDMVISILAVLKAGGAYVPVSPDFPDERTRYIFNDTQAAMVLTQSSYQLDVSELMPTGRQNACLIVGRIDEPRESALPINAVTSDNLAYVIYTSGTTGTPKGVAISHQASVSRNHYMSLASKTKDNVYLFKTNYIFDVSVSDLFSHLMVGAKVVISHSVFDIEEIVALQSAHRINACHFVPSQFPVLSQAGALGNDIKRLYFSGENLTTEQLKLIDFQQIDVINYYGPTETGETTLYQPRSSAEQGIIGRSFPGARAYVLQDEKLAPIGSPGELYISGPGLAREYLNNPDLTAEKFVTNPFCNAEEGTAYKRMYKTGDRVRWLKNGHLEYLGRNDNQIKIRGYRIELSEIESVIAECKGVEQAVVVARQHNEQTLLAAYLVLSEENMVNLETIYSTVSTTLPAYMVPSSFTRISHVPLTLNGKLNLSALPEPESPREGDHKHREPENEKQRRLCHLWQQEMGITRVGIDDDFFHLGGNSMTAIKLIHRINQELDSNLSLKTIYSHRTVRALSLLENAQTTTSHVIAEALDPAIVPAVPKPDATLPSILPDTDASPLITGAAGFVGRYLLHEQLIHSSRPVYCLLRGSSEVSAYKHLRSKLVENRLWCDHFERRIRVVLGSIDKPKLGMAEEDYAHICESTNVIYHCATYMNHLADYTEMKAANVDSIGEVLSLAATARPKRVVYLSTTGVFNDQEGRRVEEQTDISKEVHTCDNGYLATKWAAEMQMLEAQRRGFDVSIVRLGLTSGATSGHCDQKQWLTQLLHTVNELGCCFNEAFIDASILPVDYVAKAIWTISHQNEMAPIYHLANNNSSSFSELMLEYNKVSRLPIEQVSYPEFIRRLYAHQRQGGKIAAAHLFADDLNALAKNGQPPSTPCTSNETKVSSTNTITYLNRLGFTKPDIDGQLIEKYMHFVSGIRRILSL</sequence>
<dbReference type="SUPFAM" id="SSF52777">
    <property type="entry name" value="CoA-dependent acyltransferases"/>
    <property type="match status" value="1"/>
</dbReference>
<dbReference type="GO" id="GO:0031177">
    <property type="term" value="F:phosphopantetheine binding"/>
    <property type="evidence" value="ECO:0007669"/>
    <property type="project" value="InterPro"/>
</dbReference>
<dbReference type="PROSITE" id="PS00455">
    <property type="entry name" value="AMP_BINDING"/>
    <property type="match status" value="1"/>
</dbReference>
<evidence type="ECO:0000256" key="5">
    <source>
        <dbReference type="SAM" id="MobiDB-lite"/>
    </source>
</evidence>
<accession>A0A1T4VH84</accession>
<dbReference type="GO" id="GO:0043041">
    <property type="term" value="P:amino acid activation for nonribosomal peptide biosynthetic process"/>
    <property type="evidence" value="ECO:0007669"/>
    <property type="project" value="TreeGrafter"/>
</dbReference>
<gene>
    <name evidence="7" type="ORF">SAMN02745132_03846</name>
</gene>
<keyword evidence="2" id="KW-0596">Phosphopantetheine</keyword>
<dbReference type="Gene3D" id="3.40.50.980">
    <property type="match status" value="2"/>
</dbReference>
<dbReference type="EMBL" id="FUXU01000072">
    <property type="protein sequence ID" value="SKA64283.1"/>
    <property type="molecule type" value="Genomic_DNA"/>
</dbReference>
<dbReference type="Proteomes" id="UP000190162">
    <property type="component" value="Unassembled WGS sequence"/>
</dbReference>
<keyword evidence="3" id="KW-0597">Phosphoprotein</keyword>
<dbReference type="Gene3D" id="3.40.50.720">
    <property type="entry name" value="NAD(P)-binding Rossmann-like Domain"/>
    <property type="match status" value="1"/>
</dbReference>
<dbReference type="InterPro" id="IPR020845">
    <property type="entry name" value="AMP-binding_CS"/>
</dbReference>
<dbReference type="GO" id="GO:0016874">
    <property type="term" value="F:ligase activity"/>
    <property type="evidence" value="ECO:0007669"/>
    <property type="project" value="UniProtKB-KW"/>
</dbReference>
<evidence type="ECO:0000256" key="2">
    <source>
        <dbReference type="ARBA" id="ARBA00022450"/>
    </source>
</evidence>
<dbReference type="InterPro" id="IPR013120">
    <property type="entry name" value="FAR_NAD-bd"/>
</dbReference>
<organism evidence="7 8">
    <name type="scientific">Enterovibrio nigricans DSM 22720</name>
    <dbReference type="NCBI Taxonomy" id="1121868"/>
    <lineage>
        <taxon>Bacteria</taxon>
        <taxon>Pseudomonadati</taxon>
        <taxon>Pseudomonadota</taxon>
        <taxon>Gammaproteobacteria</taxon>
        <taxon>Vibrionales</taxon>
        <taxon>Vibrionaceae</taxon>
        <taxon>Enterovibrio</taxon>
    </lineage>
</organism>
<dbReference type="InterPro" id="IPR020806">
    <property type="entry name" value="PKS_PP-bd"/>
</dbReference>
<dbReference type="PROSITE" id="PS00012">
    <property type="entry name" value="PHOSPHOPANTETHEINE"/>
    <property type="match status" value="1"/>
</dbReference>
<feature type="domain" description="Carrier" evidence="6">
    <location>
        <begin position="774"/>
        <end position="849"/>
    </location>
</feature>
<dbReference type="NCBIfam" id="TIGR01733">
    <property type="entry name" value="AA-adenyl-dom"/>
    <property type="match status" value="1"/>
</dbReference>
<dbReference type="SUPFAM" id="SSF56801">
    <property type="entry name" value="Acetyl-CoA synthetase-like"/>
    <property type="match status" value="1"/>
</dbReference>
<dbReference type="InterPro" id="IPR006162">
    <property type="entry name" value="Ppantetheine_attach_site"/>
</dbReference>
<feature type="compositionally biased region" description="Basic and acidic residues" evidence="5">
    <location>
        <begin position="763"/>
        <end position="779"/>
    </location>
</feature>
<dbReference type="CDD" id="cd05930">
    <property type="entry name" value="A_NRPS"/>
    <property type="match status" value="1"/>
</dbReference>
<dbReference type="Gene3D" id="3.30.559.10">
    <property type="entry name" value="Chloramphenicol acetyltransferase-like domain"/>
    <property type="match status" value="1"/>
</dbReference>
<dbReference type="Pfam" id="PF00668">
    <property type="entry name" value="Condensation"/>
    <property type="match status" value="1"/>
</dbReference>
<dbReference type="Gene3D" id="2.30.38.10">
    <property type="entry name" value="Luciferase, Domain 3"/>
    <property type="match status" value="1"/>
</dbReference>
<evidence type="ECO:0000259" key="6">
    <source>
        <dbReference type="PROSITE" id="PS50075"/>
    </source>
</evidence>
<name>A0A1T4VH84_9GAMM</name>
<dbReference type="InterPro" id="IPR009081">
    <property type="entry name" value="PP-bd_ACP"/>
</dbReference>
<dbReference type="InterPro" id="IPR010071">
    <property type="entry name" value="AA_adenyl_dom"/>
</dbReference>
<dbReference type="Pfam" id="PF07993">
    <property type="entry name" value="NAD_binding_4"/>
    <property type="match status" value="1"/>
</dbReference>
<proteinExistence type="predicted"/>
<dbReference type="GO" id="GO:0044550">
    <property type="term" value="P:secondary metabolite biosynthetic process"/>
    <property type="evidence" value="ECO:0007669"/>
    <property type="project" value="TreeGrafter"/>
</dbReference>
<dbReference type="AlphaFoldDB" id="A0A1T4VH84"/>
<dbReference type="Gene3D" id="3.30.300.30">
    <property type="match status" value="1"/>
</dbReference>
<keyword evidence="4" id="KW-0436">Ligase</keyword>
<dbReference type="InterPro" id="IPR025110">
    <property type="entry name" value="AMP-bd_C"/>
</dbReference>
<dbReference type="Pfam" id="PF13193">
    <property type="entry name" value="AMP-binding_C"/>
    <property type="match status" value="1"/>
</dbReference>
<dbReference type="PANTHER" id="PTHR45527:SF1">
    <property type="entry name" value="FATTY ACID SYNTHASE"/>
    <property type="match status" value="1"/>
</dbReference>
<dbReference type="InterPro" id="IPR000873">
    <property type="entry name" value="AMP-dep_synth/lig_dom"/>
</dbReference>
<dbReference type="InterPro" id="IPR036736">
    <property type="entry name" value="ACP-like_sf"/>
</dbReference>
<dbReference type="PANTHER" id="PTHR45527">
    <property type="entry name" value="NONRIBOSOMAL PEPTIDE SYNTHETASE"/>
    <property type="match status" value="1"/>
</dbReference>
<dbReference type="GO" id="GO:0005737">
    <property type="term" value="C:cytoplasm"/>
    <property type="evidence" value="ECO:0007669"/>
    <property type="project" value="TreeGrafter"/>
</dbReference>
<dbReference type="SUPFAM" id="SSF51735">
    <property type="entry name" value="NAD(P)-binding Rossmann-fold domains"/>
    <property type="match status" value="1"/>
</dbReference>
<dbReference type="SUPFAM" id="SSF47336">
    <property type="entry name" value="ACP-like"/>
    <property type="match status" value="1"/>
</dbReference>
<evidence type="ECO:0000256" key="3">
    <source>
        <dbReference type="ARBA" id="ARBA00022553"/>
    </source>
</evidence>
<dbReference type="PROSITE" id="PS50075">
    <property type="entry name" value="CARRIER"/>
    <property type="match status" value="1"/>
</dbReference>
<dbReference type="OrthoDB" id="9757559at2"/>